<name>A0ACB9GJG4_9ASTR</name>
<evidence type="ECO:0000313" key="1">
    <source>
        <dbReference type="EMBL" id="KAI3783759.1"/>
    </source>
</evidence>
<dbReference type="Proteomes" id="UP001056120">
    <property type="component" value="Linkage Group LG14"/>
</dbReference>
<reference evidence="1 2" key="2">
    <citation type="journal article" date="2022" name="Mol. Ecol. Resour.">
        <title>The genomes of chicory, endive, great burdock and yacon provide insights into Asteraceae paleo-polyploidization history and plant inulin production.</title>
        <authorList>
            <person name="Fan W."/>
            <person name="Wang S."/>
            <person name="Wang H."/>
            <person name="Wang A."/>
            <person name="Jiang F."/>
            <person name="Liu H."/>
            <person name="Zhao H."/>
            <person name="Xu D."/>
            <person name="Zhang Y."/>
        </authorList>
    </citation>
    <scope>NUCLEOTIDE SEQUENCE [LARGE SCALE GENOMIC DNA]</scope>
    <source>
        <strain evidence="2">cv. Yunnan</strain>
        <tissue evidence="1">Leaves</tissue>
    </source>
</reference>
<sequence length="247" mass="28374">MAPPARSEERRNFEPESVQKALFERVFTSFKDKDPVYKHDLSSTCGISVHADWEKVRNVVYFLHVFYRSNGKISGSHVTSNMFLDEITRIDFHLDNWGKLCADSEKRSYKALELTWNHTTYWGDVENSNMLIYIACILDPRHKTDCMELYFLNIKYKHEKTDEGEPLWKKKAEFVVAATYDLFNEYAGKIGSPQQTANFQTSGYMAYLYHDTGPRGLGQQREVGFGGNTGRATEVDTYLAKDGCIGV</sequence>
<reference evidence="2" key="1">
    <citation type="journal article" date="2022" name="Mol. Ecol. Resour.">
        <title>The genomes of chicory, endive, great burdock and yacon provide insights into Asteraceae palaeo-polyploidization history and plant inulin production.</title>
        <authorList>
            <person name="Fan W."/>
            <person name="Wang S."/>
            <person name="Wang H."/>
            <person name="Wang A."/>
            <person name="Jiang F."/>
            <person name="Liu H."/>
            <person name="Zhao H."/>
            <person name="Xu D."/>
            <person name="Zhang Y."/>
        </authorList>
    </citation>
    <scope>NUCLEOTIDE SEQUENCE [LARGE SCALE GENOMIC DNA]</scope>
    <source>
        <strain evidence="2">cv. Yunnan</strain>
    </source>
</reference>
<organism evidence="1 2">
    <name type="scientific">Smallanthus sonchifolius</name>
    <dbReference type="NCBI Taxonomy" id="185202"/>
    <lineage>
        <taxon>Eukaryota</taxon>
        <taxon>Viridiplantae</taxon>
        <taxon>Streptophyta</taxon>
        <taxon>Embryophyta</taxon>
        <taxon>Tracheophyta</taxon>
        <taxon>Spermatophyta</taxon>
        <taxon>Magnoliopsida</taxon>
        <taxon>eudicotyledons</taxon>
        <taxon>Gunneridae</taxon>
        <taxon>Pentapetalae</taxon>
        <taxon>asterids</taxon>
        <taxon>campanulids</taxon>
        <taxon>Asterales</taxon>
        <taxon>Asteraceae</taxon>
        <taxon>Asteroideae</taxon>
        <taxon>Heliantheae alliance</taxon>
        <taxon>Millerieae</taxon>
        <taxon>Smallanthus</taxon>
    </lineage>
</organism>
<comment type="caution">
    <text evidence="1">The sequence shown here is derived from an EMBL/GenBank/DDBJ whole genome shotgun (WGS) entry which is preliminary data.</text>
</comment>
<proteinExistence type="predicted"/>
<evidence type="ECO:0000313" key="2">
    <source>
        <dbReference type="Proteomes" id="UP001056120"/>
    </source>
</evidence>
<keyword evidence="2" id="KW-1185">Reference proteome</keyword>
<accession>A0ACB9GJG4</accession>
<dbReference type="EMBL" id="CM042031">
    <property type="protein sequence ID" value="KAI3783759.1"/>
    <property type="molecule type" value="Genomic_DNA"/>
</dbReference>
<gene>
    <name evidence="1" type="ORF">L1987_42845</name>
</gene>
<protein>
    <submittedName>
        <fullName evidence="1">Uncharacterized protein</fullName>
    </submittedName>
</protein>